<organism evidence="1">
    <name type="scientific">Salmonella enterica</name>
    <name type="common">Salmonella choleraesuis</name>
    <dbReference type="NCBI Taxonomy" id="28901"/>
    <lineage>
        <taxon>Bacteria</taxon>
        <taxon>Pseudomonadati</taxon>
        <taxon>Pseudomonadota</taxon>
        <taxon>Gammaproteobacteria</taxon>
        <taxon>Enterobacterales</taxon>
        <taxon>Enterobacteriaceae</taxon>
        <taxon>Salmonella</taxon>
    </lineage>
</organism>
<accession>A0A5T8HPD6</accession>
<protein>
    <submittedName>
        <fullName evidence="1">Uncharacterized protein</fullName>
    </submittedName>
</protein>
<gene>
    <name evidence="1" type="ORF">D3S21_15630</name>
</gene>
<proteinExistence type="predicted"/>
<sequence>MSQQTAGGNMDNKIKISATGMTDRQINRCLKELAEAAEEMNYGGPLRYAIKRLPSLADGLRDVLDDMSRKITYLELVETTRPEDLTILIQEDLKLLHETSKSIRSCLQAIEPFLEPLQKNQEKHWRLFGQDEDR</sequence>
<evidence type="ECO:0000313" key="1">
    <source>
        <dbReference type="EMBL" id="EBO8104286.1"/>
    </source>
</evidence>
<dbReference type="AlphaFoldDB" id="A0A5T8HPD6"/>
<name>A0A5T8HPD6_SALER</name>
<comment type="caution">
    <text evidence="1">The sequence shown here is derived from an EMBL/GenBank/DDBJ whole genome shotgun (WGS) entry which is preliminary data.</text>
</comment>
<dbReference type="EMBL" id="AAGJRW010000013">
    <property type="protein sequence ID" value="EBO8104286.1"/>
    <property type="molecule type" value="Genomic_DNA"/>
</dbReference>
<reference evidence="1" key="1">
    <citation type="submission" date="2018-09" db="EMBL/GenBank/DDBJ databases">
        <authorList>
            <consortium name="PulseNet: The National Subtyping Network for Foodborne Disease Surveillance"/>
            <person name="Tarr C.L."/>
            <person name="Trees E."/>
            <person name="Katz L.S."/>
            <person name="Carleton-Romer H.A."/>
            <person name="Stroika S."/>
            <person name="Kucerova Z."/>
            <person name="Roache K.F."/>
            <person name="Sabol A.L."/>
            <person name="Besser J."/>
            <person name="Gerner-Smidt P."/>
        </authorList>
    </citation>
    <scope>NUCLEOTIDE SEQUENCE</scope>
    <source>
        <strain evidence="1">PNUSAS051318</strain>
    </source>
</reference>